<evidence type="ECO:0000313" key="16">
    <source>
        <dbReference type="Proteomes" id="UP001194580"/>
    </source>
</evidence>
<dbReference type="Gene3D" id="1.10.590.10">
    <property type="entry name" value="Chorismate mutase, AroQ class superfamily, eukaryotic"/>
    <property type="match status" value="1"/>
</dbReference>
<accession>A0AAD4H9Y6</accession>
<keyword evidence="10 12" id="KW-0413">Isomerase</keyword>
<comment type="catalytic activity">
    <reaction evidence="11">
        <text>chorismate = prephenate</text>
        <dbReference type="Rhea" id="RHEA:13897"/>
        <dbReference type="ChEBI" id="CHEBI:29748"/>
        <dbReference type="ChEBI" id="CHEBI:29934"/>
        <dbReference type="EC" id="5.4.99.5"/>
    </reaction>
    <physiologicalReaction direction="left-to-right" evidence="11">
        <dbReference type="Rhea" id="RHEA:13898"/>
    </physiologicalReaction>
</comment>
<evidence type="ECO:0000256" key="13">
    <source>
        <dbReference type="SAM" id="MobiDB-lite"/>
    </source>
</evidence>
<evidence type="ECO:0000259" key="14">
    <source>
        <dbReference type="Pfam" id="PF01817"/>
    </source>
</evidence>
<dbReference type="Pfam" id="PF01817">
    <property type="entry name" value="CM_2"/>
    <property type="match status" value="1"/>
</dbReference>
<evidence type="ECO:0000256" key="2">
    <source>
        <dbReference type="ARBA" id="ARBA00004817"/>
    </source>
</evidence>
<evidence type="ECO:0000256" key="8">
    <source>
        <dbReference type="ARBA" id="ARBA00023141"/>
    </source>
</evidence>
<gene>
    <name evidence="15" type="primary">ARO7</name>
    <name evidence="15" type="ORF">BGZ95_002242</name>
</gene>
<comment type="subcellular location">
    <subcellularLocation>
        <location evidence="1">Cytoplasm</location>
    </subcellularLocation>
</comment>
<evidence type="ECO:0000256" key="3">
    <source>
        <dbReference type="ARBA" id="ARBA00012404"/>
    </source>
</evidence>
<protein>
    <recommendedName>
        <fullName evidence="4 12">Chorismate mutase</fullName>
        <ecNumber evidence="3 12">5.4.99.5</ecNumber>
    </recommendedName>
</protein>
<keyword evidence="7 12" id="KW-0028">Amino-acid biosynthesis</keyword>
<dbReference type="PANTHER" id="PTHR21145:SF12">
    <property type="entry name" value="CHORISMATE MUTASE"/>
    <property type="match status" value="1"/>
</dbReference>
<comment type="caution">
    <text evidence="15">The sequence shown here is derived from an EMBL/GenBank/DDBJ whole genome shotgun (WGS) entry which is preliminary data.</text>
</comment>
<keyword evidence="16" id="KW-1185">Reference proteome</keyword>
<evidence type="ECO:0000313" key="15">
    <source>
        <dbReference type="EMBL" id="KAG0279106.1"/>
    </source>
</evidence>
<dbReference type="PIRSF" id="PIRSF017318">
    <property type="entry name" value="Chor_mut_AroQ_eu"/>
    <property type="match status" value="1"/>
</dbReference>
<dbReference type="InterPro" id="IPR037039">
    <property type="entry name" value="CM_AroQ_sf_eucaryotic"/>
</dbReference>
<dbReference type="GO" id="GO:0046417">
    <property type="term" value="P:chorismate metabolic process"/>
    <property type="evidence" value="ECO:0007669"/>
    <property type="project" value="InterPro"/>
</dbReference>
<dbReference type="SUPFAM" id="SSF48600">
    <property type="entry name" value="Chorismate mutase II"/>
    <property type="match status" value="1"/>
</dbReference>
<evidence type="ECO:0000256" key="5">
    <source>
        <dbReference type="ARBA" id="ARBA00022490"/>
    </source>
</evidence>
<dbReference type="EC" id="5.4.99.5" evidence="3 12"/>
<feature type="region of interest" description="Disordered" evidence="13">
    <location>
        <begin position="218"/>
        <end position="246"/>
    </location>
</feature>
<comment type="pathway">
    <text evidence="2">Metabolic intermediate biosynthesis; prephenate biosynthesis; prephenate from chorismate: step 1/1.</text>
</comment>
<dbReference type="EMBL" id="JAAAIL010000147">
    <property type="protein sequence ID" value="KAG0279106.1"/>
    <property type="molecule type" value="Genomic_DNA"/>
</dbReference>
<name>A0AAD4H9Y6_9FUNG</name>
<keyword evidence="8 12" id="KW-0057">Aromatic amino acid biosynthesis</keyword>
<dbReference type="NCBIfam" id="TIGR01802">
    <property type="entry name" value="CM_pl-yst"/>
    <property type="match status" value="1"/>
</dbReference>
<dbReference type="PANTHER" id="PTHR21145">
    <property type="entry name" value="CHORISMATE MUTASE"/>
    <property type="match status" value="1"/>
</dbReference>
<organism evidence="15 16">
    <name type="scientific">Linnemannia exigua</name>
    <dbReference type="NCBI Taxonomy" id="604196"/>
    <lineage>
        <taxon>Eukaryota</taxon>
        <taxon>Fungi</taxon>
        <taxon>Fungi incertae sedis</taxon>
        <taxon>Mucoromycota</taxon>
        <taxon>Mortierellomycotina</taxon>
        <taxon>Mortierellomycetes</taxon>
        <taxon>Mortierellales</taxon>
        <taxon>Mortierellaceae</taxon>
        <taxon>Linnemannia</taxon>
    </lineage>
</organism>
<keyword evidence="5" id="KW-0963">Cytoplasm</keyword>
<evidence type="ECO:0000256" key="4">
    <source>
        <dbReference type="ARBA" id="ARBA00020296"/>
    </source>
</evidence>
<dbReference type="InterPro" id="IPR036263">
    <property type="entry name" value="Chorismate_II_sf"/>
</dbReference>
<evidence type="ECO:0000256" key="12">
    <source>
        <dbReference type="PIRNR" id="PIRNR017318"/>
    </source>
</evidence>
<dbReference type="GO" id="GO:0005737">
    <property type="term" value="C:cytoplasm"/>
    <property type="evidence" value="ECO:0007669"/>
    <property type="project" value="UniProtKB-SubCell"/>
</dbReference>
<reference evidence="15" key="1">
    <citation type="journal article" date="2020" name="Fungal Divers.">
        <title>Resolving the Mortierellaceae phylogeny through synthesis of multi-gene phylogenetics and phylogenomics.</title>
        <authorList>
            <person name="Vandepol N."/>
            <person name="Liber J."/>
            <person name="Desiro A."/>
            <person name="Na H."/>
            <person name="Kennedy M."/>
            <person name="Barry K."/>
            <person name="Grigoriev I.V."/>
            <person name="Miller A.N."/>
            <person name="O'Donnell K."/>
            <person name="Stajich J.E."/>
            <person name="Bonito G."/>
        </authorList>
    </citation>
    <scope>NUCLEOTIDE SEQUENCE</scope>
    <source>
        <strain evidence="15">NRRL 28262</strain>
    </source>
</reference>
<evidence type="ECO:0000256" key="9">
    <source>
        <dbReference type="ARBA" id="ARBA00023222"/>
    </source>
</evidence>
<evidence type="ECO:0000256" key="6">
    <source>
        <dbReference type="ARBA" id="ARBA00022498"/>
    </source>
</evidence>
<dbReference type="GO" id="GO:0006571">
    <property type="term" value="P:tyrosine biosynthetic process"/>
    <property type="evidence" value="ECO:0007669"/>
    <property type="project" value="UniProtKB-KW"/>
</dbReference>
<evidence type="ECO:0000256" key="10">
    <source>
        <dbReference type="ARBA" id="ARBA00023235"/>
    </source>
</evidence>
<dbReference type="InterPro" id="IPR002701">
    <property type="entry name" value="CM_II_prokaryot"/>
</dbReference>
<dbReference type="InterPro" id="IPR008238">
    <property type="entry name" value="Chorismate_mutase_AroQ_euk"/>
</dbReference>
<dbReference type="GO" id="GO:0009094">
    <property type="term" value="P:L-phenylalanine biosynthetic process"/>
    <property type="evidence" value="ECO:0007669"/>
    <property type="project" value="UniProtKB-KW"/>
</dbReference>
<evidence type="ECO:0000256" key="7">
    <source>
        <dbReference type="ARBA" id="ARBA00022605"/>
    </source>
</evidence>
<dbReference type="GO" id="GO:0004106">
    <property type="term" value="F:chorismate mutase activity"/>
    <property type="evidence" value="ECO:0007669"/>
    <property type="project" value="UniProtKB-UniRule"/>
</dbReference>
<proteinExistence type="predicted"/>
<keyword evidence="9" id="KW-0584">Phenylalanine biosynthesis</keyword>
<dbReference type="PROSITE" id="PS51169">
    <property type="entry name" value="CHORISMATE_MUT_3"/>
    <property type="match status" value="1"/>
</dbReference>
<feature type="domain" description="Chorismate mutase" evidence="14">
    <location>
        <begin position="136"/>
        <end position="271"/>
    </location>
</feature>
<evidence type="ECO:0000256" key="11">
    <source>
        <dbReference type="ARBA" id="ARBA00023979"/>
    </source>
</evidence>
<keyword evidence="6" id="KW-0827">Tyrosine biosynthesis</keyword>
<evidence type="ECO:0000256" key="1">
    <source>
        <dbReference type="ARBA" id="ARBA00004496"/>
    </source>
</evidence>
<sequence>MNLLNKDDALSLARLRDVLIRLEDTIIFALIERAQFALNDCTYQPGVYKYDNGSQGSFLEYFLHEMEKVHARVRRYTSPDEYPFTSPLPEPMLPTLDFPPTLHPNKINVNKDIMERYLQDIVPKICAPGDDLNYGSSATRDTECLQALSKRIHYGKFIAESKFMDPTQQKTYIRLIQNKDRDAIMELLTNRTVEAALLRRLRRKALIYGSDITETGEIVTKEDQETPTTSTAANGDKQQHQQQEQSSRKIQADVVVDLYERFVIPLTKEVEVEYLLQRLDGWQIPEESKN</sequence>
<dbReference type="AlphaFoldDB" id="A0AAD4H9Y6"/>
<dbReference type="Proteomes" id="UP001194580">
    <property type="component" value="Unassembled WGS sequence"/>
</dbReference>